<dbReference type="EMBL" id="KN846970">
    <property type="protein sequence ID" value="KIW84462.1"/>
    <property type="molecule type" value="Genomic_DNA"/>
</dbReference>
<keyword evidence="2" id="KW-1185">Reference proteome</keyword>
<dbReference type="AlphaFoldDB" id="A0A0D2FCY8"/>
<dbReference type="VEuPathDB" id="FungiDB:Z517_03712"/>
<dbReference type="RefSeq" id="XP_013288270.1">
    <property type="nucleotide sequence ID" value="XM_013432816.1"/>
</dbReference>
<gene>
    <name evidence="1" type="ORF">Z517_03712</name>
</gene>
<dbReference type="OrthoDB" id="4821403at2759"/>
<proteinExistence type="predicted"/>
<accession>A0A0D2FCY8</accession>
<protein>
    <submittedName>
        <fullName evidence="1">Uncharacterized protein</fullName>
    </submittedName>
</protein>
<evidence type="ECO:0000313" key="2">
    <source>
        <dbReference type="Proteomes" id="UP000053029"/>
    </source>
</evidence>
<dbReference type="Proteomes" id="UP000053029">
    <property type="component" value="Unassembled WGS sequence"/>
</dbReference>
<reference evidence="1 2" key="1">
    <citation type="submission" date="2015-01" db="EMBL/GenBank/DDBJ databases">
        <title>The Genome Sequence of Fonsecaea pedrosoi CBS 271.37.</title>
        <authorList>
            <consortium name="The Broad Institute Genomics Platform"/>
            <person name="Cuomo C."/>
            <person name="de Hoog S."/>
            <person name="Gorbushina A."/>
            <person name="Stielow B."/>
            <person name="Teixiera M."/>
            <person name="Abouelleil A."/>
            <person name="Chapman S.B."/>
            <person name="Priest M."/>
            <person name="Young S.K."/>
            <person name="Wortman J."/>
            <person name="Nusbaum C."/>
            <person name="Birren B."/>
        </authorList>
    </citation>
    <scope>NUCLEOTIDE SEQUENCE [LARGE SCALE GENOMIC DNA]</scope>
    <source>
        <strain evidence="1 2">CBS 271.37</strain>
    </source>
</reference>
<name>A0A0D2FCY8_9EURO</name>
<organism evidence="1 2">
    <name type="scientific">Fonsecaea pedrosoi CBS 271.37</name>
    <dbReference type="NCBI Taxonomy" id="1442368"/>
    <lineage>
        <taxon>Eukaryota</taxon>
        <taxon>Fungi</taxon>
        <taxon>Dikarya</taxon>
        <taxon>Ascomycota</taxon>
        <taxon>Pezizomycotina</taxon>
        <taxon>Eurotiomycetes</taxon>
        <taxon>Chaetothyriomycetidae</taxon>
        <taxon>Chaetothyriales</taxon>
        <taxon>Herpotrichiellaceae</taxon>
        <taxon>Fonsecaea</taxon>
    </lineage>
</organism>
<dbReference type="GeneID" id="25303202"/>
<dbReference type="HOGENOM" id="CLU_095747_0_0_1"/>
<evidence type="ECO:0000313" key="1">
    <source>
        <dbReference type="EMBL" id="KIW84462.1"/>
    </source>
</evidence>
<sequence>MSGKTEKKNHKAKMLWVSHDFDPLIQELEQHPFPPASKPLGQVLSTAARQASHTLLKPLNGCAHPIPIGASDYHLYLRRTGKKSEELVQALFELLANPEANHTIQFIVRTNIQVLRKLQQEVCHDRWKVVKKKTIDVIHLDSDSEGEDGKPHVETLVQEILYTSEEQKNWAAILDFEVKISEIALQRLRIANEASELVRKEKTWSISEEEGERLEAQFIDFQSWRAIMIRWVLRVNRMTGNRDFLRRHRNELWDIVDNNLDG</sequence>